<evidence type="ECO:0000313" key="1">
    <source>
        <dbReference type="EMBL" id="ONK70274.1"/>
    </source>
</evidence>
<dbReference type="EMBL" id="CM007385">
    <property type="protein sequence ID" value="ONK70274.1"/>
    <property type="molecule type" value="Genomic_DNA"/>
</dbReference>
<organism evidence="1 2">
    <name type="scientific">Asparagus officinalis</name>
    <name type="common">Garden asparagus</name>
    <dbReference type="NCBI Taxonomy" id="4686"/>
    <lineage>
        <taxon>Eukaryota</taxon>
        <taxon>Viridiplantae</taxon>
        <taxon>Streptophyta</taxon>
        <taxon>Embryophyta</taxon>
        <taxon>Tracheophyta</taxon>
        <taxon>Spermatophyta</taxon>
        <taxon>Magnoliopsida</taxon>
        <taxon>Liliopsida</taxon>
        <taxon>Asparagales</taxon>
        <taxon>Asparagaceae</taxon>
        <taxon>Asparagoideae</taxon>
        <taxon>Asparagus</taxon>
    </lineage>
</organism>
<reference evidence="2" key="1">
    <citation type="journal article" date="2017" name="Nat. Commun.">
        <title>The asparagus genome sheds light on the origin and evolution of a young Y chromosome.</title>
        <authorList>
            <person name="Harkess A."/>
            <person name="Zhou J."/>
            <person name="Xu C."/>
            <person name="Bowers J.E."/>
            <person name="Van der Hulst R."/>
            <person name="Ayyampalayam S."/>
            <person name="Mercati F."/>
            <person name="Riccardi P."/>
            <person name="McKain M.R."/>
            <person name="Kakrana A."/>
            <person name="Tang H."/>
            <person name="Ray J."/>
            <person name="Groenendijk J."/>
            <person name="Arikit S."/>
            <person name="Mathioni S.M."/>
            <person name="Nakano M."/>
            <person name="Shan H."/>
            <person name="Telgmann-Rauber A."/>
            <person name="Kanno A."/>
            <person name="Yue Z."/>
            <person name="Chen H."/>
            <person name="Li W."/>
            <person name="Chen Y."/>
            <person name="Xu X."/>
            <person name="Zhang Y."/>
            <person name="Luo S."/>
            <person name="Chen H."/>
            <person name="Gao J."/>
            <person name="Mao Z."/>
            <person name="Pires J.C."/>
            <person name="Luo M."/>
            <person name="Kudrna D."/>
            <person name="Wing R.A."/>
            <person name="Meyers B.C."/>
            <person name="Yi K."/>
            <person name="Kong H."/>
            <person name="Lavrijsen P."/>
            <person name="Sunseri F."/>
            <person name="Falavigna A."/>
            <person name="Ye Y."/>
            <person name="Leebens-Mack J.H."/>
            <person name="Chen G."/>
        </authorList>
    </citation>
    <scope>NUCLEOTIDE SEQUENCE [LARGE SCALE GENOMIC DNA]</scope>
    <source>
        <strain evidence="2">cv. DH0086</strain>
    </source>
</reference>
<proteinExistence type="predicted"/>
<sequence length="108" mass="12118">MCATNSNDSNTYMETGNVNSDAKGVTRLSHYVFVNSDAKAYQNKAIENWDDIYVLVGTDKATGEDAKQIDDSIAAMDMEGDLRPRKARPLEPGRESYNKKYKAKVYKN</sequence>
<gene>
    <name evidence="1" type="ORF">A4U43_C05F32040</name>
</gene>
<name>A0A5P1EWP9_ASPOF</name>
<evidence type="ECO:0000313" key="2">
    <source>
        <dbReference type="Proteomes" id="UP000243459"/>
    </source>
</evidence>
<dbReference type="Proteomes" id="UP000243459">
    <property type="component" value="Chromosome 5"/>
</dbReference>
<protein>
    <submittedName>
        <fullName evidence="1">Uncharacterized protein</fullName>
    </submittedName>
</protein>
<accession>A0A5P1EWP9</accession>
<dbReference type="Gramene" id="ONK70274">
    <property type="protein sequence ID" value="ONK70274"/>
    <property type="gene ID" value="A4U43_C05F32040"/>
</dbReference>
<keyword evidence="2" id="KW-1185">Reference proteome</keyword>
<dbReference type="AlphaFoldDB" id="A0A5P1EWP9"/>